<dbReference type="GO" id="GO:0008318">
    <property type="term" value="F:protein prenyltransferase activity"/>
    <property type="evidence" value="ECO:0007669"/>
    <property type="project" value="InterPro"/>
</dbReference>
<keyword evidence="3" id="KW-0808">Transferase</keyword>
<evidence type="ECO:0000256" key="2">
    <source>
        <dbReference type="ARBA" id="ARBA00022602"/>
    </source>
</evidence>
<protein>
    <recommendedName>
        <fullName evidence="6">Protein geranylgeranyltransferase type II</fullName>
    </recommendedName>
</protein>
<evidence type="ECO:0000313" key="5">
    <source>
        <dbReference type="EMBL" id="CAE0056131.1"/>
    </source>
</evidence>
<evidence type="ECO:0000256" key="1">
    <source>
        <dbReference type="ARBA" id="ARBA00006734"/>
    </source>
</evidence>
<keyword evidence="2" id="KW-0637">Prenyltransferase</keyword>
<comment type="similarity">
    <text evidence="1">Belongs to the protein prenyltransferase subunit alpha family.</text>
</comment>
<dbReference type="PANTHER" id="PTHR11129:SF3">
    <property type="entry name" value="PROTEIN PRENYLTRANSFERASE ALPHA SUBUNIT REPEAT-CONTAINING PROTEIN 1"/>
    <property type="match status" value="1"/>
</dbReference>
<dbReference type="GO" id="GO:0005737">
    <property type="term" value="C:cytoplasm"/>
    <property type="evidence" value="ECO:0007669"/>
    <property type="project" value="TreeGrafter"/>
</dbReference>
<name>A0A7S3EID5_9RHOD</name>
<keyword evidence="4" id="KW-0677">Repeat</keyword>
<dbReference type="Gene3D" id="1.25.40.120">
    <property type="entry name" value="Protein prenylyltransferase"/>
    <property type="match status" value="1"/>
</dbReference>
<evidence type="ECO:0008006" key="6">
    <source>
        <dbReference type="Google" id="ProtNLM"/>
    </source>
</evidence>
<proteinExistence type="inferred from homology"/>
<sequence length="243" mass="28085">MANSALEELRLMRRKHPNIDEVGLVHLPAEQNFLLEHEKLGIGVHLVKAIFLEARALLKKPTNDDEAENASFAALVLNPDYFPAWTIRKDLVRNGFISESRELFVNAVILCRSSKEFEPWAHRRFLLRRIECTTKTREVEVGLCSKAAAARGSNYYAWTHRIIIANSMSTDELLAENETVLQFLTLHVKDSSAWHYRRYLLQRLGRLKEDRFAEDIANRYGESQSTEAHFKAIVQYQALMRTD</sequence>
<dbReference type="EMBL" id="HBHW01031362">
    <property type="protein sequence ID" value="CAE0056131.1"/>
    <property type="molecule type" value="Transcribed_RNA"/>
</dbReference>
<dbReference type="Pfam" id="PF01239">
    <property type="entry name" value="PPTA"/>
    <property type="match status" value="1"/>
</dbReference>
<dbReference type="PANTHER" id="PTHR11129">
    <property type="entry name" value="PROTEIN FARNESYLTRANSFERASE ALPHA SUBUNIT/RAB GERANYLGERANYL TRANSFERASE ALPHA SUBUNIT"/>
    <property type="match status" value="1"/>
</dbReference>
<evidence type="ECO:0000256" key="4">
    <source>
        <dbReference type="ARBA" id="ARBA00022737"/>
    </source>
</evidence>
<evidence type="ECO:0000256" key="3">
    <source>
        <dbReference type="ARBA" id="ARBA00022679"/>
    </source>
</evidence>
<dbReference type="AlphaFoldDB" id="A0A7S3EID5"/>
<accession>A0A7S3EID5</accession>
<gene>
    <name evidence="5" type="ORF">RMAR00112_LOCUS24173</name>
</gene>
<organism evidence="5">
    <name type="scientific">Rhodosorus marinus</name>
    <dbReference type="NCBI Taxonomy" id="101924"/>
    <lineage>
        <taxon>Eukaryota</taxon>
        <taxon>Rhodophyta</taxon>
        <taxon>Stylonematophyceae</taxon>
        <taxon>Stylonematales</taxon>
        <taxon>Stylonemataceae</taxon>
        <taxon>Rhodosorus</taxon>
    </lineage>
</organism>
<dbReference type="SUPFAM" id="SSF48439">
    <property type="entry name" value="Protein prenylyltransferase"/>
    <property type="match status" value="1"/>
</dbReference>
<reference evidence="5" key="1">
    <citation type="submission" date="2021-01" db="EMBL/GenBank/DDBJ databases">
        <authorList>
            <person name="Corre E."/>
            <person name="Pelletier E."/>
            <person name="Niang G."/>
            <person name="Scheremetjew M."/>
            <person name="Finn R."/>
            <person name="Kale V."/>
            <person name="Holt S."/>
            <person name="Cochrane G."/>
            <person name="Meng A."/>
            <person name="Brown T."/>
            <person name="Cohen L."/>
        </authorList>
    </citation>
    <scope>NUCLEOTIDE SEQUENCE</scope>
    <source>
        <strain evidence="5">CCMP 769</strain>
    </source>
</reference>
<dbReference type="InterPro" id="IPR002088">
    <property type="entry name" value="Prenyl_trans_a"/>
</dbReference>